<reference evidence="1" key="1">
    <citation type="submission" date="2018-05" db="EMBL/GenBank/DDBJ databases">
        <authorList>
            <person name="Lanie J.A."/>
            <person name="Ng W.-L."/>
            <person name="Kazmierczak K.M."/>
            <person name="Andrzejewski T.M."/>
            <person name="Davidsen T.M."/>
            <person name="Wayne K.J."/>
            <person name="Tettelin H."/>
            <person name="Glass J.I."/>
            <person name="Rusch D."/>
            <person name="Podicherti R."/>
            <person name="Tsui H.-C.T."/>
            <person name="Winkler M.E."/>
        </authorList>
    </citation>
    <scope>NUCLEOTIDE SEQUENCE</scope>
</reference>
<sequence length="194" mass="22543">MQQMRTFCLIFFVTLLSNVVFADIDFTQYSLGMSPKQVQELLIEDKFIFLNFSDNKFTARKKVVNQQTKFENHGEGKEFTEILPSTEIKGVFCDKKLYRLTIYSYYMKNMEDLLSGRKSVYAYINSNKGILEKINISQNKDEPNVGLVFLIDRSSSGSSVKGEERVKIVLSKPNKETDLLLMKYGFENKWFCPE</sequence>
<proteinExistence type="predicted"/>
<name>A0A383BTE0_9ZZZZ</name>
<dbReference type="EMBL" id="UINC01202669">
    <property type="protein sequence ID" value="SVE22585.1"/>
    <property type="molecule type" value="Genomic_DNA"/>
</dbReference>
<accession>A0A383BTE0</accession>
<protein>
    <submittedName>
        <fullName evidence="1">Uncharacterized protein</fullName>
    </submittedName>
</protein>
<organism evidence="1">
    <name type="scientific">marine metagenome</name>
    <dbReference type="NCBI Taxonomy" id="408172"/>
    <lineage>
        <taxon>unclassified sequences</taxon>
        <taxon>metagenomes</taxon>
        <taxon>ecological metagenomes</taxon>
    </lineage>
</organism>
<gene>
    <name evidence="1" type="ORF">METZ01_LOCUS475439</name>
</gene>
<dbReference type="AlphaFoldDB" id="A0A383BTE0"/>
<evidence type="ECO:0000313" key="1">
    <source>
        <dbReference type="EMBL" id="SVE22585.1"/>
    </source>
</evidence>